<dbReference type="Proteomes" id="UP001239111">
    <property type="component" value="Chromosome 1"/>
</dbReference>
<evidence type="ECO:0000313" key="2">
    <source>
        <dbReference type="Proteomes" id="UP001239111"/>
    </source>
</evidence>
<gene>
    <name evidence="1" type="ORF">QAD02_022249</name>
</gene>
<keyword evidence="2" id="KW-1185">Reference proteome</keyword>
<dbReference type="EMBL" id="CM056741">
    <property type="protein sequence ID" value="KAJ8686455.1"/>
    <property type="molecule type" value="Genomic_DNA"/>
</dbReference>
<comment type="caution">
    <text evidence="1">The sequence shown here is derived from an EMBL/GenBank/DDBJ whole genome shotgun (WGS) entry which is preliminary data.</text>
</comment>
<organism evidence="1 2">
    <name type="scientific">Eretmocerus hayati</name>
    <dbReference type="NCBI Taxonomy" id="131215"/>
    <lineage>
        <taxon>Eukaryota</taxon>
        <taxon>Metazoa</taxon>
        <taxon>Ecdysozoa</taxon>
        <taxon>Arthropoda</taxon>
        <taxon>Hexapoda</taxon>
        <taxon>Insecta</taxon>
        <taxon>Pterygota</taxon>
        <taxon>Neoptera</taxon>
        <taxon>Endopterygota</taxon>
        <taxon>Hymenoptera</taxon>
        <taxon>Apocrita</taxon>
        <taxon>Proctotrupomorpha</taxon>
        <taxon>Chalcidoidea</taxon>
        <taxon>Aphelinidae</taxon>
        <taxon>Aphelininae</taxon>
        <taxon>Eretmocerus</taxon>
    </lineage>
</organism>
<protein>
    <submittedName>
        <fullName evidence="1">Uncharacterized protein</fullName>
    </submittedName>
</protein>
<accession>A0ACC2PS75</accession>
<evidence type="ECO:0000313" key="1">
    <source>
        <dbReference type="EMBL" id="KAJ8686455.1"/>
    </source>
</evidence>
<name>A0ACC2PS75_9HYME</name>
<proteinExistence type="predicted"/>
<reference evidence="1" key="1">
    <citation type="submission" date="2023-04" db="EMBL/GenBank/DDBJ databases">
        <title>A chromosome-level genome assembly of the parasitoid wasp Eretmocerus hayati.</title>
        <authorList>
            <person name="Zhong Y."/>
            <person name="Liu S."/>
            <person name="Liu Y."/>
        </authorList>
    </citation>
    <scope>NUCLEOTIDE SEQUENCE</scope>
    <source>
        <strain evidence="1">ZJU_SS_LIU_2023</strain>
    </source>
</reference>
<sequence>MPSFSSPDSNRSMESSSIFKSPQLRKEHLRTVKESAQALQGDLNVRTIERLEDMINGVDVISKETPMEEKVRDQAEVILDSEIMNLSSQVLRKCTFTLNKTISTYDPNEFAGKVKSFMSRSPDAVLDDPNWPQLGMDVIKYFKRTAAFTMLLGSMCPIAKKERIVKPRAPREAAAPTKRPENIISAEKSEENDVEQADRIRKIIGEYQRQHNDQPLDFFSLVLHPTDFGKTIENMLHVSFLIRDARIQFLVDADGIPHVAKLPKDAEKSKENKKKRNVQNVVTLTMQQWSDLVDAYQVEEPMIDFSKGGSNRKK</sequence>